<proteinExistence type="predicted"/>
<gene>
    <name evidence="1" type="ORF">GCM10009787_05530</name>
</gene>
<evidence type="ECO:0000313" key="2">
    <source>
        <dbReference type="Proteomes" id="UP001501391"/>
    </source>
</evidence>
<protein>
    <submittedName>
        <fullName evidence="1">Uncharacterized protein</fullName>
    </submittedName>
</protein>
<reference evidence="2" key="1">
    <citation type="journal article" date="2019" name="Int. J. Syst. Evol. Microbiol.">
        <title>The Global Catalogue of Microorganisms (GCM) 10K type strain sequencing project: providing services to taxonomists for standard genome sequencing and annotation.</title>
        <authorList>
            <consortium name="The Broad Institute Genomics Platform"/>
            <consortium name="The Broad Institute Genome Sequencing Center for Infectious Disease"/>
            <person name="Wu L."/>
            <person name="Ma J."/>
        </authorList>
    </citation>
    <scope>NUCLEOTIDE SEQUENCE [LARGE SCALE GENOMIC DNA]</scope>
    <source>
        <strain evidence="2">JCM 14924</strain>
    </source>
</reference>
<dbReference type="Proteomes" id="UP001501391">
    <property type="component" value="Unassembled WGS sequence"/>
</dbReference>
<name>A0ABP5N786_9ACTN</name>
<sequence length="50" mass="5318">MVMWWVWLVGLVALAVLLAGAAVVVQSRRRSGTVITVRRGRTGGRAGGAR</sequence>
<comment type="caution">
    <text evidence="1">The sequence shown here is derived from an EMBL/GenBank/DDBJ whole genome shotgun (WGS) entry which is preliminary data.</text>
</comment>
<evidence type="ECO:0000313" key="1">
    <source>
        <dbReference type="EMBL" id="GAA2191594.1"/>
    </source>
</evidence>
<accession>A0ABP5N786</accession>
<dbReference type="RefSeq" id="WP_158103171.1">
    <property type="nucleotide sequence ID" value="NZ_BAAAOQ010000002.1"/>
</dbReference>
<organism evidence="1 2">
    <name type="scientific">Streptomyces bangladeshensis</name>
    <dbReference type="NCBI Taxonomy" id="295352"/>
    <lineage>
        <taxon>Bacteria</taxon>
        <taxon>Bacillati</taxon>
        <taxon>Actinomycetota</taxon>
        <taxon>Actinomycetes</taxon>
        <taxon>Kitasatosporales</taxon>
        <taxon>Streptomycetaceae</taxon>
        <taxon>Streptomyces</taxon>
    </lineage>
</organism>
<dbReference type="EMBL" id="BAAAOQ010000002">
    <property type="protein sequence ID" value="GAA2191594.1"/>
    <property type="molecule type" value="Genomic_DNA"/>
</dbReference>
<keyword evidence="2" id="KW-1185">Reference proteome</keyword>